<protein>
    <recommendedName>
        <fullName evidence="3">C2H2-type domain-containing protein</fullName>
    </recommendedName>
</protein>
<keyword evidence="5" id="KW-1185">Reference proteome</keyword>
<organism evidence="4 5">
    <name type="scientific">Sphenostylis stenocarpa</name>
    <dbReference type="NCBI Taxonomy" id="92480"/>
    <lineage>
        <taxon>Eukaryota</taxon>
        <taxon>Viridiplantae</taxon>
        <taxon>Streptophyta</taxon>
        <taxon>Embryophyta</taxon>
        <taxon>Tracheophyta</taxon>
        <taxon>Spermatophyta</taxon>
        <taxon>Magnoliopsida</taxon>
        <taxon>eudicotyledons</taxon>
        <taxon>Gunneridae</taxon>
        <taxon>Pentapetalae</taxon>
        <taxon>rosids</taxon>
        <taxon>fabids</taxon>
        <taxon>Fabales</taxon>
        <taxon>Fabaceae</taxon>
        <taxon>Papilionoideae</taxon>
        <taxon>50 kb inversion clade</taxon>
        <taxon>NPAAA clade</taxon>
        <taxon>indigoferoid/millettioid clade</taxon>
        <taxon>Phaseoleae</taxon>
        <taxon>Sphenostylis</taxon>
    </lineage>
</organism>
<accession>A0AA86SDE8</accession>
<dbReference type="AlphaFoldDB" id="A0AA86SDE8"/>
<name>A0AA86SDE8_9FABA</name>
<dbReference type="GO" id="GO:0008270">
    <property type="term" value="F:zinc ion binding"/>
    <property type="evidence" value="ECO:0007669"/>
    <property type="project" value="UniProtKB-KW"/>
</dbReference>
<feature type="domain" description="C2H2-type" evidence="3">
    <location>
        <begin position="70"/>
        <end position="94"/>
    </location>
</feature>
<dbReference type="Proteomes" id="UP001189624">
    <property type="component" value="Chromosome 4"/>
</dbReference>
<dbReference type="Gene3D" id="3.30.160.60">
    <property type="entry name" value="Classic Zinc Finger"/>
    <property type="match status" value="2"/>
</dbReference>
<feature type="domain" description="C2H2-type" evidence="3">
    <location>
        <begin position="41"/>
        <end position="63"/>
    </location>
</feature>
<dbReference type="InterPro" id="IPR013087">
    <property type="entry name" value="Znf_C2H2_type"/>
</dbReference>
<feature type="compositionally biased region" description="Basic and acidic residues" evidence="2">
    <location>
        <begin position="98"/>
        <end position="110"/>
    </location>
</feature>
<dbReference type="SMART" id="SM00355">
    <property type="entry name" value="ZnF_C2H2"/>
    <property type="match status" value="2"/>
</dbReference>
<dbReference type="Pfam" id="PF00096">
    <property type="entry name" value="zf-C2H2"/>
    <property type="match status" value="2"/>
</dbReference>
<dbReference type="Gramene" id="rna-AYBTSS11_LOCUS15542">
    <property type="protein sequence ID" value="CAJ1952898.1"/>
    <property type="gene ID" value="gene-AYBTSS11_LOCUS15542"/>
</dbReference>
<keyword evidence="1" id="KW-0479">Metal-binding</keyword>
<reference evidence="4" key="1">
    <citation type="submission" date="2023-10" db="EMBL/GenBank/DDBJ databases">
        <authorList>
            <person name="Domelevo Entfellner J.-B."/>
        </authorList>
    </citation>
    <scope>NUCLEOTIDE SEQUENCE</scope>
</reference>
<evidence type="ECO:0000259" key="3">
    <source>
        <dbReference type="PROSITE" id="PS50157"/>
    </source>
</evidence>
<dbReference type="EMBL" id="OY731401">
    <property type="protein sequence ID" value="CAJ1952898.1"/>
    <property type="molecule type" value="Genomic_DNA"/>
</dbReference>
<evidence type="ECO:0000313" key="5">
    <source>
        <dbReference type="Proteomes" id="UP001189624"/>
    </source>
</evidence>
<dbReference type="SUPFAM" id="SSF57667">
    <property type="entry name" value="beta-beta-alpha zinc fingers"/>
    <property type="match status" value="1"/>
</dbReference>
<sequence>MRLKWTQCFQSADVITCIDQESEMWIWKGKQKKEEEEEGGYECEKCGRKFNTKHGVKIHKSIHDFPPNHFKCDYPNCGRSFDSKSLLSAHKKNHRRAPHDFDLNKPPKYQ</sequence>
<evidence type="ECO:0000313" key="4">
    <source>
        <dbReference type="EMBL" id="CAJ1952898.1"/>
    </source>
</evidence>
<gene>
    <name evidence="4" type="ORF">AYBTSS11_LOCUS15542</name>
</gene>
<feature type="region of interest" description="Disordered" evidence="2">
    <location>
        <begin position="88"/>
        <end position="110"/>
    </location>
</feature>
<dbReference type="PROSITE" id="PS00028">
    <property type="entry name" value="ZINC_FINGER_C2H2_1"/>
    <property type="match status" value="2"/>
</dbReference>
<evidence type="ECO:0000256" key="2">
    <source>
        <dbReference type="SAM" id="MobiDB-lite"/>
    </source>
</evidence>
<keyword evidence="1" id="KW-0863">Zinc-finger</keyword>
<proteinExistence type="predicted"/>
<evidence type="ECO:0000256" key="1">
    <source>
        <dbReference type="PROSITE-ProRule" id="PRU00042"/>
    </source>
</evidence>
<dbReference type="PROSITE" id="PS50157">
    <property type="entry name" value="ZINC_FINGER_C2H2_2"/>
    <property type="match status" value="2"/>
</dbReference>
<dbReference type="InterPro" id="IPR036236">
    <property type="entry name" value="Znf_C2H2_sf"/>
</dbReference>
<keyword evidence="1" id="KW-0862">Zinc</keyword>